<feature type="domain" description="3CxxC-type" evidence="5">
    <location>
        <begin position="256"/>
        <end position="336"/>
    </location>
</feature>
<keyword evidence="7" id="KW-1185">Reference proteome</keyword>
<evidence type="ECO:0000313" key="6">
    <source>
        <dbReference type="EMBL" id="CAG8604511.1"/>
    </source>
</evidence>
<accession>A0A9N9GEG0</accession>
<dbReference type="InterPro" id="IPR027377">
    <property type="entry name" value="ZAR1/RTP1-5-like_Znf-3CxxC"/>
</dbReference>
<evidence type="ECO:0000256" key="2">
    <source>
        <dbReference type="ARBA" id="ARBA00022771"/>
    </source>
</evidence>
<keyword evidence="1" id="KW-0479">Metal-binding</keyword>
<dbReference type="Proteomes" id="UP000789706">
    <property type="component" value="Unassembled WGS sequence"/>
</dbReference>
<dbReference type="Pfam" id="PF13695">
    <property type="entry name" value="Zn_ribbon_3CxxC"/>
    <property type="match status" value="1"/>
</dbReference>
<organism evidence="6 7">
    <name type="scientific">Diversispora eburnea</name>
    <dbReference type="NCBI Taxonomy" id="1213867"/>
    <lineage>
        <taxon>Eukaryota</taxon>
        <taxon>Fungi</taxon>
        <taxon>Fungi incertae sedis</taxon>
        <taxon>Mucoromycota</taxon>
        <taxon>Glomeromycotina</taxon>
        <taxon>Glomeromycetes</taxon>
        <taxon>Diversisporales</taxon>
        <taxon>Diversisporaceae</taxon>
        <taxon>Diversispora</taxon>
    </lineage>
</organism>
<dbReference type="OrthoDB" id="10038672at2759"/>
<feature type="compositionally biased region" description="Polar residues" evidence="4">
    <location>
        <begin position="41"/>
        <end position="56"/>
    </location>
</feature>
<dbReference type="GO" id="GO:0008270">
    <property type="term" value="F:zinc ion binding"/>
    <property type="evidence" value="ECO:0007669"/>
    <property type="project" value="UniProtKB-KW"/>
</dbReference>
<proteinExistence type="predicted"/>
<evidence type="ECO:0000259" key="5">
    <source>
        <dbReference type="SMART" id="SM01328"/>
    </source>
</evidence>
<gene>
    <name evidence="6" type="ORF">DEBURN_LOCUS9683</name>
</gene>
<comment type="caution">
    <text evidence="6">The sequence shown here is derived from an EMBL/GenBank/DDBJ whole genome shotgun (WGS) entry which is preliminary data.</text>
</comment>
<evidence type="ECO:0000256" key="4">
    <source>
        <dbReference type="SAM" id="MobiDB-lite"/>
    </source>
</evidence>
<dbReference type="EMBL" id="CAJVPK010002018">
    <property type="protein sequence ID" value="CAG8604511.1"/>
    <property type="molecule type" value="Genomic_DNA"/>
</dbReference>
<reference evidence="6" key="1">
    <citation type="submission" date="2021-06" db="EMBL/GenBank/DDBJ databases">
        <authorList>
            <person name="Kallberg Y."/>
            <person name="Tangrot J."/>
            <person name="Rosling A."/>
        </authorList>
    </citation>
    <scope>NUCLEOTIDE SEQUENCE</scope>
    <source>
        <strain evidence="6">AZ414A</strain>
    </source>
</reference>
<keyword evidence="2" id="KW-0863">Zinc-finger</keyword>
<keyword evidence="3" id="KW-0862">Zinc</keyword>
<feature type="region of interest" description="Disordered" evidence="4">
    <location>
        <begin position="1"/>
        <end position="22"/>
    </location>
</feature>
<dbReference type="AlphaFoldDB" id="A0A9N9GEG0"/>
<evidence type="ECO:0000313" key="7">
    <source>
        <dbReference type="Proteomes" id="UP000789706"/>
    </source>
</evidence>
<feature type="region of interest" description="Disordered" evidence="4">
    <location>
        <begin position="41"/>
        <end position="81"/>
    </location>
</feature>
<evidence type="ECO:0000256" key="3">
    <source>
        <dbReference type="ARBA" id="ARBA00022833"/>
    </source>
</evidence>
<evidence type="ECO:0000256" key="1">
    <source>
        <dbReference type="ARBA" id="ARBA00022723"/>
    </source>
</evidence>
<name>A0A9N9GEG0_9GLOM</name>
<protein>
    <submittedName>
        <fullName evidence="6">7315_t:CDS:1</fullName>
    </submittedName>
</protein>
<feature type="non-terminal residue" evidence="6">
    <location>
        <position position="338"/>
    </location>
</feature>
<sequence>MGQSISSIFEEIRTPSTRDSPCQYNTAKAIFVTNSQGIASSLPHSSNMGQKLSSVQPRKEDTSHAISGAQHKKEPTSRGLGSQRKINFVNESFPPLPQSEKRKIYEKKEDAAPSLQYNFAAQSRMKISSISESTPLYVTSSYKGSYGKIKEQGDKISQTLYHLDQILSPDPDNVIYGFWQCNRCEFSPPKEKEVFLGPLQIYQHKTPEVLYNNFKKTCDCKRENMITSFRVYTRPRYSGEPTLEIIFHLFWRDYYRVFGEFKCQNCRKKWKSAYIWILLKQFINKTPGPQLCEGDFYMQKCKRCNGKSSIVKYESLKISKRSPPHKKELCVKCQAGDY</sequence>
<dbReference type="SMART" id="SM01328">
    <property type="entry name" value="zf-3CxxC"/>
    <property type="match status" value="1"/>
</dbReference>